<dbReference type="Proteomes" id="UP001203297">
    <property type="component" value="Unassembled WGS sequence"/>
</dbReference>
<dbReference type="EMBL" id="WTXG01000002">
    <property type="protein sequence ID" value="KAI0306972.1"/>
    <property type="molecule type" value="Genomic_DNA"/>
</dbReference>
<evidence type="ECO:0000313" key="3">
    <source>
        <dbReference type="Proteomes" id="UP001203297"/>
    </source>
</evidence>
<name>A0AAD4QQS7_9AGAM</name>
<dbReference type="AlphaFoldDB" id="A0AAD4QQS7"/>
<reference evidence="2" key="1">
    <citation type="journal article" date="2022" name="New Phytol.">
        <title>Evolutionary transition to the ectomycorrhizal habit in the genomes of a hyperdiverse lineage of mushroom-forming fungi.</title>
        <authorList>
            <person name="Looney B."/>
            <person name="Miyauchi S."/>
            <person name="Morin E."/>
            <person name="Drula E."/>
            <person name="Courty P.E."/>
            <person name="Kohler A."/>
            <person name="Kuo A."/>
            <person name="LaButti K."/>
            <person name="Pangilinan J."/>
            <person name="Lipzen A."/>
            <person name="Riley R."/>
            <person name="Andreopoulos W."/>
            <person name="He G."/>
            <person name="Johnson J."/>
            <person name="Nolan M."/>
            <person name="Tritt A."/>
            <person name="Barry K.W."/>
            <person name="Grigoriev I.V."/>
            <person name="Nagy L.G."/>
            <person name="Hibbett D."/>
            <person name="Henrissat B."/>
            <person name="Matheny P.B."/>
            <person name="Labbe J."/>
            <person name="Martin F.M."/>
        </authorList>
    </citation>
    <scope>NUCLEOTIDE SEQUENCE</scope>
    <source>
        <strain evidence="2">BPL690</strain>
    </source>
</reference>
<feature type="compositionally biased region" description="Acidic residues" evidence="1">
    <location>
        <begin position="180"/>
        <end position="192"/>
    </location>
</feature>
<accession>A0AAD4QQS7</accession>
<protein>
    <submittedName>
        <fullName evidence="2">Uncharacterized protein</fullName>
    </submittedName>
</protein>
<sequence length="231" mass="26743">MPGFRVPPKPKPPPIEELTIRELRDLYDRNAKILATPAPSTSTYVPRIMAEQAKIEAQLLELEGMRDIQVGLEITKISEDEQMRIDKAPEQPRPIEAKLRALDKFGSTFRQQNGEKIPGLSFEEAMELEQRAHAADLERKQRLLEKRQRQGLVTVKGRVLTREEQEARIWAFMNYKPSEDDDPSTWFDDDQDDGRKGQDIIEPDAEDLSDIIRVDTSRVYYNTFYEPRDGD</sequence>
<comment type="caution">
    <text evidence="2">The sequence shown here is derived from an EMBL/GenBank/DDBJ whole genome shotgun (WGS) entry which is preliminary data.</text>
</comment>
<evidence type="ECO:0000313" key="2">
    <source>
        <dbReference type="EMBL" id="KAI0306972.1"/>
    </source>
</evidence>
<evidence type="ECO:0000256" key="1">
    <source>
        <dbReference type="SAM" id="MobiDB-lite"/>
    </source>
</evidence>
<feature type="region of interest" description="Disordered" evidence="1">
    <location>
        <begin position="180"/>
        <end position="204"/>
    </location>
</feature>
<gene>
    <name evidence="2" type="ORF">B0F90DRAFT_1665312</name>
</gene>
<organism evidence="2 3">
    <name type="scientific">Multifurca ochricompacta</name>
    <dbReference type="NCBI Taxonomy" id="376703"/>
    <lineage>
        <taxon>Eukaryota</taxon>
        <taxon>Fungi</taxon>
        <taxon>Dikarya</taxon>
        <taxon>Basidiomycota</taxon>
        <taxon>Agaricomycotina</taxon>
        <taxon>Agaricomycetes</taxon>
        <taxon>Russulales</taxon>
        <taxon>Russulaceae</taxon>
        <taxon>Multifurca</taxon>
    </lineage>
</organism>
<keyword evidence="3" id="KW-1185">Reference proteome</keyword>
<proteinExistence type="predicted"/>